<dbReference type="InterPro" id="IPR005358">
    <property type="entry name" value="Puta_zinc/iron-chelating_dom"/>
</dbReference>
<proteinExistence type="predicted"/>
<dbReference type="Pfam" id="PF03692">
    <property type="entry name" value="CxxCxxCC"/>
    <property type="match status" value="1"/>
</dbReference>
<accession>A0A212LMN1</accession>
<dbReference type="AlphaFoldDB" id="A0A212LMN1"/>
<evidence type="ECO:0008006" key="3">
    <source>
        <dbReference type="Google" id="ProtNLM"/>
    </source>
</evidence>
<dbReference type="RefSeq" id="WP_288183250.1">
    <property type="nucleotide sequence ID" value="NZ_LT608335.1"/>
</dbReference>
<feature type="transmembrane region" description="Helical" evidence="1">
    <location>
        <begin position="334"/>
        <end position="355"/>
    </location>
</feature>
<sequence>MRNSNNNVTVLLKGAITLTRLQYPQTQRVPSHVMGFSCSRCTRCCTNKWRIEIDDISCEKLYDQYSLLGRQQKLYKNISVESNGQFVRFASNGNCVFLDDNNLCSIQVQLGQEFLPDVCKLYPRRVFASKRGWEFALSLSCRTAVDTLLQHPITITELPYAADQPEPPFYFARPNTFKWYFPETQSPDDIRHHYYRLENSLVQILQRTEYSIGERLIMVAAAGCSSCPRALPPDKQLGSFRLFCQKYLSEHGSGRSSQVLRNLLLVVALDTILSLEEATVSIRLTVPPLNPAQYLQTLEKYYFPAQKDVSPLLENYLVNFVLSKHFFFQTFETAYLRMTFLHDAVIFFAVAYAIITRQVVNKPLLLQAIYDVENIFYENWFYAQPPEQPFL</sequence>
<organism evidence="2">
    <name type="scientific">uncultured Sporomusa sp</name>
    <dbReference type="NCBI Taxonomy" id="307249"/>
    <lineage>
        <taxon>Bacteria</taxon>
        <taxon>Bacillati</taxon>
        <taxon>Bacillota</taxon>
        <taxon>Negativicutes</taxon>
        <taxon>Selenomonadales</taxon>
        <taxon>Sporomusaceae</taxon>
        <taxon>Sporomusa</taxon>
        <taxon>environmental samples</taxon>
    </lineage>
</organism>
<name>A0A212LMN1_9FIRM</name>
<dbReference type="NCBIfam" id="NF038110">
    <property type="entry name" value="Lys_methyl_FliB"/>
    <property type="match status" value="1"/>
</dbReference>
<reference evidence="2" key="1">
    <citation type="submission" date="2016-08" db="EMBL/GenBank/DDBJ databases">
        <authorList>
            <person name="Seilhamer J.J."/>
        </authorList>
    </citation>
    <scope>NUCLEOTIDE SEQUENCE</scope>
    <source>
        <strain evidence="2">86</strain>
    </source>
</reference>
<keyword evidence="1" id="KW-1133">Transmembrane helix</keyword>
<keyword evidence="1" id="KW-0812">Transmembrane</keyword>
<evidence type="ECO:0000256" key="1">
    <source>
        <dbReference type="SAM" id="Phobius"/>
    </source>
</evidence>
<protein>
    <recommendedName>
        <fullName evidence="3">Flagellin N-methylase</fullName>
    </recommendedName>
</protein>
<dbReference type="EMBL" id="FMJE01000002">
    <property type="protein sequence ID" value="SCM78786.1"/>
    <property type="molecule type" value="Genomic_DNA"/>
</dbReference>
<evidence type="ECO:0000313" key="2">
    <source>
        <dbReference type="EMBL" id="SCM78786.1"/>
    </source>
</evidence>
<gene>
    <name evidence="2" type="ORF">KL86SPO_20239</name>
</gene>
<keyword evidence="1" id="KW-0472">Membrane</keyword>